<feature type="domain" description="PRISE-like Rossmann-fold" evidence="4">
    <location>
        <begin position="436"/>
        <end position="744"/>
    </location>
</feature>
<dbReference type="Gene3D" id="3.40.50.720">
    <property type="entry name" value="NAD(P)-binding Rossmann-like Domain"/>
    <property type="match status" value="3"/>
</dbReference>
<evidence type="ECO:0000256" key="2">
    <source>
        <dbReference type="ARBA" id="ARBA00023002"/>
    </source>
</evidence>
<evidence type="ECO:0000256" key="3">
    <source>
        <dbReference type="SAM" id="Phobius"/>
    </source>
</evidence>
<evidence type="ECO:0000259" key="4">
    <source>
        <dbReference type="Pfam" id="PF22917"/>
    </source>
</evidence>
<feature type="transmembrane region" description="Helical" evidence="3">
    <location>
        <begin position="194"/>
        <end position="216"/>
    </location>
</feature>
<dbReference type="GO" id="GO:0016627">
    <property type="term" value="F:oxidoreductase activity, acting on the CH-CH group of donors"/>
    <property type="evidence" value="ECO:0007669"/>
    <property type="project" value="UniProtKB-ARBA"/>
</dbReference>
<keyword evidence="1" id="KW-0521">NADP</keyword>
<dbReference type="CDD" id="cd08948">
    <property type="entry name" value="5beta-POR_like_SDR_a"/>
    <property type="match status" value="3"/>
</dbReference>
<dbReference type="Pfam" id="PF22917">
    <property type="entry name" value="PRISE"/>
    <property type="match status" value="3"/>
</dbReference>
<protein>
    <recommendedName>
        <fullName evidence="4">PRISE-like Rossmann-fold domain-containing protein</fullName>
    </recommendedName>
</protein>
<accession>A0AAV6JTQ3</accession>
<keyword evidence="3" id="KW-0472">Membrane</keyword>
<keyword evidence="2" id="KW-0560">Oxidoreductase</keyword>
<reference evidence="5 6" key="1">
    <citation type="submission" date="2020-08" db="EMBL/GenBank/DDBJ databases">
        <title>Plant Genome Project.</title>
        <authorList>
            <person name="Zhang R.-G."/>
        </authorList>
    </citation>
    <scope>NUCLEOTIDE SEQUENCE [LARGE SCALE GENOMIC DNA]</scope>
    <source>
        <strain evidence="5">WSP0</strain>
        <tissue evidence="5">Leaf</tissue>
    </source>
</reference>
<dbReference type="FunFam" id="3.40.50.720:FF:000808">
    <property type="entry name" value="Iridoid synthase"/>
    <property type="match status" value="3"/>
</dbReference>
<comment type="caution">
    <text evidence="5">The sequence shown here is derived from an EMBL/GenBank/DDBJ whole genome shotgun (WGS) entry which is preliminary data.</text>
</comment>
<keyword evidence="3" id="KW-0812">Transmembrane</keyword>
<keyword evidence="3" id="KW-1133">Transmembrane helix</keyword>
<dbReference type="PANTHER" id="PTHR32487">
    <property type="entry name" value="3-OXO-DELTA(4,5)-STEROID 5-BETA-REDUCTASE"/>
    <property type="match status" value="1"/>
</dbReference>
<evidence type="ECO:0000313" key="5">
    <source>
        <dbReference type="EMBL" id="KAG5543542.1"/>
    </source>
</evidence>
<evidence type="ECO:0000313" key="6">
    <source>
        <dbReference type="Proteomes" id="UP000823749"/>
    </source>
</evidence>
<dbReference type="EMBL" id="JACTNZ010000006">
    <property type="protein sequence ID" value="KAG5543542.1"/>
    <property type="molecule type" value="Genomic_DNA"/>
</dbReference>
<dbReference type="AlphaFoldDB" id="A0AAV6JTQ3"/>
<keyword evidence="6" id="KW-1185">Reference proteome</keyword>
<dbReference type="InterPro" id="IPR036291">
    <property type="entry name" value="NAD(P)-bd_dom_sf"/>
</dbReference>
<name>A0AAV6JTQ3_9ERIC</name>
<dbReference type="PANTHER" id="PTHR32487:SF0">
    <property type="entry name" value="3-OXO-DELTA(4,5)-STEROID 5-BETA-REDUCTASE"/>
    <property type="match status" value="1"/>
</dbReference>
<sequence>MSWWWAGAVGAARSVALVIGVTGIVGNSLAEILPLSDTPGGPWKVYGVARRPRPAWNADHPVEYIQCDVLDEKDVVSKLSPLTDITHIFYVTWADRSNEVENCEVNGDMLRNVLTAVIPNAANLRHICLQTGHKHYVGPFEAIVSGKIQPHDPPFEENLPRLDYPNFYYTLEDIVFEESAKRDGLMWSVHRPGAIFGFSPLSMMNIIGTLCVYAAICKYENKPLKFPGSKACWNSLNVASDADLIAEQQIWSAVDPYGKNEAFDITNGDVFKWKHLWKILAEQFEVEYEEFDEREARVSLGEMMKDKGPVWDQIVRENELVPTNLEEVGVWWFADFTLGIEGAVDNMNKSKEHGFLGFRNTKKSFKKFDEDDLPKTYESVALIVGVTGIVGNSLAEILPLSDTPGGPWKVYGVARRPQPSWSADHPVQYIQCDVSDETETLSKLSPLTDVTHIFWVTWANRPTESECCHANGAMLRHVLSAVVPNAPSLRHVCLQTGHKHYIGPFETFGKLKPHDPPFTEDMPRLNAPNFYHTLEDILLETAAGRREQTLTWSVHRPALIFGFSPHSMMNLIGTLCVYAAICKYENTPLKFPGTPAAWNCYSVVSDADLIAEHQIWAAVDPNAKNEAFNCSNGDVFKWKHLWRILAEQFGVEYVEFDEREERVSMVERMKGKERVWEEIVKAEGLAPTKLEEVAVWWFVDVILGGECMLDSMNKSKEHGFLGFRNTGTSLVSWIDKMKGYKIIPRNDLIKEYEQEEPPKSYKSVALVVGVTGIVGNSLAQVLPLSGTPGGPWKVYGVARRPRPAWTANHPLRYIQCDVSNEEDATAKLSPLADVTHIFYVSWMGSEDCDVNGTMFHNVLKSVIPYAPNLRHICLQTGIKHYFGLFESYGKIQKHESPFLEDVPRLNTKNFYYNLEDILFREAEKKENLTWSVHRPSLVFGFSPYSLMNVIGALCVYAAICKHEKKPLTYPGTKASWDCYADAADAELIAEHQIWAAVDPGAKNDAYNCTNGDVFKWKQMWELLAQEFGVELVGYEEGQEQRSLEEMMKDKGPVWDAIVRENGLLGTKLEEVAPWWFADIVFCSEDLLSSMNKNRKHGFLGFRDSKKSFVSWIEKMRENKIVP</sequence>
<dbReference type="Proteomes" id="UP000823749">
    <property type="component" value="Chromosome 6"/>
</dbReference>
<proteinExistence type="predicted"/>
<dbReference type="InterPro" id="IPR055222">
    <property type="entry name" value="PRISE-like_Rossmann-fold"/>
</dbReference>
<gene>
    <name evidence="5" type="ORF">RHGRI_016319</name>
</gene>
<dbReference type="GO" id="GO:0006720">
    <property type="term" value="P:isoprenoid metabolic process"/>
    <property type="evidence" value="ECO:0007669"/>
    <property type="project" value="UniProtKB-ARBA"/>
</dbReference>
<feature type="domain" description="PRISE-like Rossmann-fold" evidence="4">
    <location>
        <begin position="821"/>
        <end position="1122"/>
    </location>
</feature>
<organism evidence="5 6">
    <name type="scientific">Rhododendron griersonianum</name>
    <dbReference type="NCBI Taxonomy" id="479676"/>
    <lineage>
        <taxon>Eukaryota</taxon>
        <taxon>Viridiplantae</taxon>
        <taxon>Streptophyta</taxon>
        <taxon>Embryophyta</taxon>
        <taxon>Tracheophyta</taxon>
        <taxon>Spermatophyta</taxon>
        <taxon>Magnoliopsida</taxon>
        <taxon>eudicotyledons</taxon>
        <taxon>Gunneridae</taxon>
        <taxon>Pentapetalae</taxon>
        <taxon>asterids</taxon>
        <taxon>Ericales</taxon>
        <taxon>Ericaceae</taxon>
        <taxon>Ericoideae</taxon>
        <taxon>Rhodoreae</taxon>
        <taxon>Rhododendron</taxon>
    </lineage>
</organism>
<dbReference type="SUPFAM" id="SSF51735">
    <property type="entry name" value="NAD(P)-binding Rossmann-fold domains"/>
    <property type="match status" value="3"/>
</dbReference>
<evidence type="ECO:0000256" key="1">
    <source>
        <dbReference type="ARBA" id="ARBA00022857"/>
    </source>
</evidence>
<feature type="domain" description="PRISE-like Rossmann-fold" evidence="4">
    <location>
        <begin position="68"/>
        <end position="286"/>
    </location>
</feature>